<protein>
    <submittedName>
        <fullName evidence="2">Uncharacterized protein</fullName>
    </submittedName>
</protein>
<dbReference type="AlphaFoldDB" id="A0A8S1HYE7"/>
<organism evidence="2 3">
    <name type="scientific">Caenorhabditis auriculariae</name>
    <dbReference type="NCBI Taxonomy" id="2777116"/>
    <lineage>
        <taxon>Eukaryota</taxon>
        <taxon>Metazoa</taxon>
        <taxon>Ecdysozoa</taxon>
        <taxon>Nematoda</taxon>
        <taxon>Chromadorea</taxon>
        <taxon>Rhabditida</taxon>
        <taxon>Rhabditina</taxon>
        <taxon>Rhabditomorpha</taxon>
        <taxon>Rhabditoidea</taxon>
        <taxon>Rhabditidae</taxon>
        <taxon>Peloderinae</taxon>
        <taxon>Caenorhabditis</taxon>
    </lineage>
</organism>
<feature type="region of interest" description="Disordered" evidence="1">
    <location>
        <begin position="24"/>
        <end position="82"/>
    </location>
</feature>
<dbReference type="OrthoDB" id="5843135at2759"/>
<accession>A0A8S1HYE7</accession>
<evidence type="ECO:0000313" key="2">
    <source>
        <dbReference type="EMBL" id="CAD6199660.1"/>
    </source>
</evidence>
<reference evidence="2" key="1">
    <citation type="submission" date="2020-10" db="EMBL/GenBank/DDBJ databases">
        <authorList>
            <person name="Kikuchi T."/>
        </authorList>
    </citation>
    <scope>NUCLEOTIDE SEQUENCE</scope>
    <source>
        <strain evidence="2">NKZ352</strain>
    </source>
</reference>
<feature type="compositionally biased region" description="Basic residues" evidence="1">
    <location>
        <begin position="53"/>
        <end position="65"/>
    </location>
</feature>
<evidence type="ECO:0000256" key="1">
    <source>
        <dbReference type="SAM" id="MobiDB-lite"/>
    </source>
</evidence>
<comment type="caution">
    <text evidence="2">The sequence shown here is derived from an EMBL/GenBank/DDBJ whole genome shotgun (WGS) entry which is preliminary data.</text>
</comment>
<sequence length="248" mass="28495">MMYMTAFMDSQEKDTETHVYAVINSPEPSPKHRNHSGDSARTSHSDPEGQLTRRYRKNLRPRRHARSDGEFSSSGSSSSSVTTVINAARPFRHHSRSSSHSRLDRQHPCCVECREKELILANKIDEHEYGNIPRKPQFTDAYVFLMKSVLCEVRQLNGRRLTKTQKKLETLLRLDPHEPFSVIDEALFERQLNAFAKNMEVRLRAIRDVSAEAFRDVTSKFCGILSAAPVEKKGLRSAWKSLVDFVRH</sequence>
<dbReference type="EMBL" id="CAJGYM010000191">
    <property type="protein sequence ID" value="CAD6199660.1"/>
    <property type="molecule type" value="Genomic_DNA"/>
</dbReference>
<feature type="compositionally biased region" description="Basic and acidic residues" evidence="1">
    <location>
        <begin position="35"/>
        <end position="47"/>
    </location>
</feature>
<name>A0A8S1HYE7_9PELO</name>
<keyword evidence="3" id="KW-1185">Reference proteome</keyword>
<proteinExistence type="predicted"/>
<dbReference type="Proteomes" id="UP000835052">
    <property type="component" value="Unassembled WGS sequence"/>
</dbReference>
<evidence type="ECO:0000313" key="3">
    <source>
        <dbReference type="Proteomes" id="UP000835052"/>
    </source>
</evidence>
<gene>
    <name evidence="2" type="ORF">CAUJ_LOCUS15560</name>
</gene>